<evidence type="ECO:0000259" key="4">
    <source>
        <dbReference type="Pfam" id="PF00588"/>
    </source>
</evidence>
<dbReference type="InterPro" id="IPR051259">
    <property type="entry name" value="rRNA_Methyltransferase"/>
</dbReference>
<keyword evidence="7" id="KW-1185">Reference proteome</keyword>
<dbReference type="InterPro" id="IPR053888">
    <property type="entry name" value="MRM3-like_sub_bind"/>
</dbReference>
<feature type="domain" description="MRM3-like substrate binding" evidence="5">
    <location>
        <begin position="5"/>
        <end position="69"/>
    </location>
</feature>
<keyword evidence="3 6" id="KW-0808">Transferase</keyword>
<dbReference type="CDD" id="cd18109">
    <property type="entry name" value="SpoU-like_RNA-MTase"/>
    <property type="match status" value="1"/>
</dbReference>
<dbReference type="OrthoDB" id="9785673at2"/>
<dbReference type="Proteomes" id="UP000256373">
    <property type="component" value="Unassembled WGS sequence"/>
</dbReference>
<keyword evidence="2 6" id="KW-0489">Methyltransferase</keyword>
<dbReference type="SUPFAM" id="SSF55315">
    <property type="entry name" value="L30e-like"/>
    <property type="match status" value="1"/>
</dbReference>
<dbReference type="SUPFAM" id="SSF75217">
    <property type="entry name" value="alpha/beta knot"/>
    <property type="match status" value="1"/>
</dbReference>
<reference evidence="6 7" key="1">
    <citation type="submission" date="2018-07" db="EMBL/GenBank/DDBJ databases">
        <title>Dyadobacter roseus sp. nov., isolated from rose rhizosphere soil.</title>
        <authorList>
            <person name="Chen L."/>
        </authorList>
    </citation>
    <scope>NUCLEOTIDE SEQUENCE [LARGE SCALE GENOMIC DNA]</scope>
    <source>
        <strain evidence="6 7">RS19</strain>
    </source>
</reference>
<dbReference type="GO" id="GO:0003723">
    <property type="term" value="F:RNA binding"/>
    <property type="evidence" value="ECO:0007669"/>
    <property type="project" value="InterPro"/>
</dbReference>
<organism evidence="6 7">
    <name type="scientific">Dyadobacter luteus</name>
    <dbReference type="NCBI Taxonomy" id="2259619"/>
    <lineage>
        <taxon>Bacteria</taxon>
        <taxon>Pseudomonadati</taxon>
        <taxon>Bacteroidota</taxon>
        <taxon>Cytophagia</taxon>
        <taxon>Cytophagales</taxon>
        <taxon>Spirosomataceae</taxon>
        <taxon>Dyadobacter</taxon>
    </lineage>
</organism>
<dbReference type="EMBL" id="QNUL01000027">
    <property type="protein sequence ID" value="REA57526.1"/>
    <property type="molecule type" value="Genomic_DNA"/>
</dbReference>
<dbReference type="Gene3D" id="3.40.1280.10">
    <property type="match status" value="1"/>
</dbReference>
<dbReference type="GO" id="GO:0032259">
    <property type="term" value="P:methylation"/>
    <property type="evidence" value="ECO:0007669"/>
    <property type="project" value="UniProtKB-KW"/>
</dbReference>
<gene>
    <name evidence="6" type="ORF">DSL64_23660</name>
</gene>
<evidence type="ECO:0000256" key="2">
    <source>
        <dbReference type="ARBA" id="ARBA00022603"/>
    </source>
</evidence>
<dbReference type="PANTHER" id="PTHR43191">
    <property type="entry name" value="RRNA METHYLTRANSFERASE 3"/>
    <property type="match status" value="1"/>
</dbReference>
<dbReference type="GO" id="GO:0008173">
    <property type="term" value="F:RNA methyltransferase activity"/>
    <property type="evidence" value="ECO:0007669"/>
    <property type="project" value="InterPro"/>
</dbReference>
<evidence type="ECO:0000256" key="1">
    <source>
        <dbReference type="ARBA" id="ARBA00007228"/>
    </source>
</evidence>
<name>A0A3D8Y4X3_9BACT</name>
<dbReference type="InterPro" id="IPR029026">
    <property type="entry name" value="tRNA_m1G_MTases_N"/>
</dbReference>
<protein>
    <submittedName>
        <fullName evidence="6">RNA methyltransferase</fullName>
    </submittedName>
</protein>
<evidence type="ECO:0000259" key="5">
    <source>
        <dbReference type="Pfam" id="PF22435"/>
    </source>
</evidence>
<dbReference type="AlphaFoldDB" id="A0A3D8Y4X3"/>
<feature type="domain" description="tRNA/rRNA methyltransferase SpoU type" evidence="4">
    <location>
        <begin position="107"/>
        <end position="243"/>
    </location>
</feature>
<dbReference type="PANTHER" id="PTHR43191:SF2">
    <property type="entry name" value="RRNA METHYLTRANSFERASE 3, MITOCHONDRIAL"/>
    <property type="match status" value="1"/>
</dbReference>
<dbReference type="Pfam" id="PF00588">
    <property type="entry name" value="SpoU_methylase"/>
    <property type="match status" value="1"/>
</dbReference>
<dbReference type="RefSeq" id="WP_115833428.1">
    <property type="nucleotide sequence ID" value="NZ_QNUL01000027.1"/>
</dbReference>
<comment type="similarity">
    <text evidence="1">Belongs to the class IV-like SAM-binding methyltransferase superfamily. RNA methyltransferase TrmH family.</text>
</comment>
<sequence>MLSKNRIKYINSLKIKKYRQLNQSFIIEGAKSVLELIRSDFDVEFVLATQEFQQKYSSILSQHKTVIETVTLTELEGLGSFQTNDSCLAVAKIKENIFLDASESEYVIVLDDINDPGNLGTIIRIADWYGINKIVCSNSTTDLYNPKVIAASKGSFTRVKLYYTDLAEYLGKHAGNKTVIGAFLGGHSLYDFQFSPKGGYIIMGNEANGVGEDVETYVREKVTIPRFGEAESLNVGIATAVILDNLRRSLGA</sequence>
<accession>A0A3D8Y4X3</accession>
<dbReference type="Pfam" id="PF22435">
    <property type="entry name" value="MRM3-like_sub_bind"/>
    <property type="match status" value="1"/>
</dbReference>
<dbReference type="GO" id="GO:0006396">
    <property type="term" value="P:RNA processing"/>
    <property type="evidence" value="ECO:0007669"/>
    <property type="project" value="InterPro"/>
</dbReference>
<dbReference type="InterPro" id="IPR029064">
    <property type="entry name" value="Ribosomal_eL30-like_sf"/>
</dbReference>
<evidence type="ECO:0000313" key="6">
    <source>
        <dbReference type="EMBL" id="REA57526.1"/>
    </source>
</evidence>
<evidence type="ECO:0000313" key="7">
    <source>
        <dbReference type="Proteomes" id="UP000256373"/>
    </source>
</evidence>
<dbReference type="InterPro" id="IPR001537">
    <property type="entry name" value="SpoU_MeTrfase"/>
</dbReference>
<proteinExistence type="inferred from homology"/>
<dbReference type="Gene3D" id="3.30.1330.30">
    <property type="match status" value="1"/>
</dbReference>
<comment type="caution">
    <text evidence="6">The sequence shown here is derived from an EMBL/GenBank/DDBJ whole genome shotgun (WGS) entry which is preliminary data.</text>
</comment>
<evidence type="ECO:0000256" key="3">
    <source>
        <dbReference type="ARBA" id="ARBA00022679"/>
    </source>
</evidence>
<dbReference type="InterPro" id="IPR029028">
    <property type="entry name" value="Alpha/beta_knot_MTases"/>
</dbReference>